<name>A0A2T2ZSE2_9PEZI</name>
<sequence>MSVIDIHTHETLHESQGVSAKAKNTVSVPVNANVPIDYSVHEWSRFLGPFEANEFTNWIDESLSWKKTCYIGDWSPLLKIRVTGPEAKAFFEYISTNHWPTFEAFTGKSAIFCRSKDGAIMGEGVLLKVAEDDYIFTSVPGVPWAMFQFYSGARKFDAELRVVTDDWYLFQVQGPNSVELMEEATGSSLRDLQFMHAREVSINNFNFLCLRQGVSGERGFELWGPAGQGQSVYRAIVEIGEKYGIKRLGRRAKAVNHAEAAFPTPWLDFLPAVFDVEDPEVIAYRHFVQEQGLSAAAFLFAKCEGSYGEDPKLHQRTPYDLGWGWLVNLHPDHHFVGREALQTISASPPNKLVSLEWNSEDVADVYASLFREESFEYMELPRTGNGPMPASSVVLPTEIQNNNGIASHTASSIPIGVAVSRCYSYWFKKMISLAIISREHAVPGKEVIVKWGNVGNPQKNIRAIVKKAPYKEDQRKKPFI</sequence>
<dbReference type="Proteomes" id="UP000241462">
    <property type="component" value="Unassembled WGS sequence"/>
</dbReference>
<evidence type="ECO:0000313" key="3">
    <source>
        <dbReference type="EMBL" id="PSR75082.1"/>
    </source>
</evidence>
<organism evidence="3 4">
    <name type="scientific">Coniella lustricola</name>
    <dbReference type="NCBI Taxonomy" id="2025994"/>
    <lineage>
        <taxon>Eukaryota</taxon>
        <taxon>Fungi</taxon>
        <taxon>Dikarya</taxon>
        <taxon>Ascomycota</taxon>
        <taxon>Pezizomycotina</taxon>
        <taxon>Sordariomycetes</taxon>
        <taxon>Sordariomycetidae</taxon>
        <taxon>Diaporthales</taxon>
        <taxon>Schizoparmaceae</taxon>
        <taxon>Coniella</taxon>
    </lineage>
</organism>
<dbReference type="PANTHER" id="PTHR43757:SF2">
    <property type="entry name" value="AMINOMETHYLTRANSFERASE, MITOCHONDRIAL"/>
    <property type="match status" value="1"/>
</dbReference>
<dbReference type="PIRSF" id="PIRSF006487">
    <property type="entry name" value="GcvT"/>
    <property type="match status" value="1"/>
</dbReference>
<dbReference type="SUPFAM" id="SSF103025">
    <property type="entry name" value="Folate-binding domain"/>
    <property type="match status" value="1"/>
</dbReference>
<accession>A0A2T2ZSE2</accession>
<dbReference type="PANTHER" id="PTHR43757">
    <property type="entry name" value="AMINOMETHYLTRANSFERASE"/>
    <property type="match status" value="1"/>
</dbReference>
<feature type="binding site" evidence="1">
    <location>
        <position position="221"/>
    </location>
    <ligand>
        <name>substrate</name>
    </ligand>
</feature>
<evidence type="ECO:0000259" key="2">
    <source>
        <dbReference type="Pfam" id="PF01571"/>
    </source>
</evidence>
<dbReference type="EMBL" id="KZ678803">
    <property type="protein sequence ID" value="PSR75082.1"/>
    <property type="molecule type" value="Genomic_DNA"/>
</dbReference>
<gene>
    <name evidence="3" type="ORF">BD289DRAFT_448187</name>
</gene>
<keyword evidence="4" id="KW-1185">Reference proteome</keyword>
<dbReference type="AlphaFoldDB" id="A0A2T2ZSE2"/>
<dbReference type="InterPro" id="IPR027266">
    <property type="entry name" value="TrmE/GcvT-like"/>
</dbReference>
<dbReference type="OrthoDB" id="498204at2759"/>
<dbReference type="InParanoid" id="A0A2T2ZSE2"/>
<dbReference type="Pfam" id="PF01571">
    <property type="entry name" value="GCV_T"/>
    <property type="match status" value="1"/>
</dbReference>
<feature type="domain" description="GCVT N-terminal" evidence="2">
    <location>
        <begin position="41"/>
        <end position="263"/>
    </location>
</feature>
<evidence type="ECO:0000256" key="1">
    <source>
        <dbReference type="PIRSR" id="PIRSR006487-1"/>
    </source>
</evidence>
<dbReference type="InterPro" id="IPR028896">
    <property type="entry name" value="GcvT/YgfZ/DmdA"/>
</dbReference>
<evidence type="ECO:0000313" key="4">
    <source>
        <dbReference type="Proteomes" id="UP000241462"/>
    </source>
</evidence>
<protein>
    <submittedName>
        <fullName evidence="3">Glycine cleavage T protein</fullName>
    </submittedName>
</protein>
<dbReference type="SUPFAM" id="SSF101790">
    <property type="entry name" value="Aminomethyltransferase beta-barrel domain"/>
    <property type="match status" value="1"/>
</dbReference>
<dbReference type="InterPro" id="IPR029043">
    <property type="entry name" value="GcvT/YgfZ_C"/>
</dbReference>
<dbReference type="STRING" id="2025994.A0A2T2ZSE2"/>
<dbReference type="InterPro" id="IPR006222">
    <property type="entry name" value="GCVT_N"/>
</dbReference>
<proteinExistence type="predicted"/>
<reference evidence="3 4" key="1">
    <citation type="journal article" date="2018" name="Mycol. Prog.">
        <title>Coniella lustricola, a new species from submerged detritus.</title>
        <authorList>
            <person name="Raudabaugh D.B."/>
            <person name="Iturriaga T."/>
            <person name="Carver A."/>
            <person name="Mondo S."/>
            <person name="Pangilinan J."/>
            <person name="Lipzen A."/>
            <person name="He G."/>
            <person name="Amirebrahimi M."/>
            <person name="Grigoriev I.V."/>
            <person name="Miller A.N."/>
        </authorList>
    </citation>
    <scope>NUCLEOTIDE SEQUENCE [LARGE SCALE GENOMIC DNA]</scope>
    <source>
        <strain evidence="3 4">B22-T-1</strain>
    </source>
</reference>
<dbReference type="Gene3D" id="3.30.1360.120">
    <property type="entry name" value="Probable tRNA modification gtpase trme, domain 1"/>
    <property type="match status" value="1"/>
</dbReference>